<evidence type="ECO:0000313" key="2">
    <source>
        <dbReference type="Proteomes" id="UP001500683"/>
    </source>
</evidence>
<accession>A0ABP7WNQ5</accession>
<dbReference type="EMBL" id="BAAAZG010000048">
    <property type="protein sequence ID" value="GAA4093131.1"/>
    <property type="molecule type" value="Genomic_DNA"/>
</dbReference>
<protein>
    <submittedName>
        <fullName evidence="1">Uncharacterized protein</fullName>
    </submittedName>
</protein>
<organism evidence="1 2">
    <name type="scientific">Actinomadura miaoliensis</name>
    <dbReference type="NCBI Taxonomy" id="430685"/>
    <lineage>
        <taxon>Bacteria</taxon>
        <taxon>Bacillati</taxon>
        <taxon>Actinomycetota</taxon>
        <taxon>Actinomycetes</taxon>
        <taxon>Streptosporangiales</taxon>
        <taxon>Thermomonosporaceae</taxon>
        <taxon>Actinomadura</taxon>
    </lineage>
</organism>
<reference evidence="2" key="1">
    <citation type="journal article" date="2019" name="Int. J. Syst. Evol. Microbiol.">
        <title>The Global Catalogue of Microorganisms (GCM) 10K type strain sequencing project: providing services to taxonomists for standard genome sequencing and annotation.</title>
        <authorList>
            <consortium name="The Broad Institute Genomics Platform"/>
            <consortium name="The Broad Institute Genome Sequencing Center for Infectious Disease"/>
            <person name="Wu L."/>
            <person name="Ma J."/>
        </authorList>
    </citation>
    <scope>NUCLEOTIDE SEQUENCE [LARGE SCALE GENOMIC DNA]</scope>
    <source>
        <strain evidence="2">JCM 16702</strain>
    </source>
</reference>
<evidence type="ECO:0000313" key="1">
    <source>
        <dbReference type="EMBL" id="GAA4093131.1"/>
    </source>
</evidence>
<keyword evidence="2" id="KW-1185">Reference proteome</keyword>
<name>A0ABP7WNQ5_9ACTN</name>
<dbReference type="RefSeq" id="WP_344955032.1">
    <property type="nucleotide sequence ID" value="NZ_BAAAZG010000048.1"/>
</dbReference>
<dbReference type="Proteomes" id="UP001500683">
    <property type="component" value="Unassembled WGS sequence"/>
</dbReference>
<gene>
    <name evidence="1" type="ORF">GCM10022214_63770</name>
</gene>
<sequence>MNETPGGGPPPRRGAEVFRLDVMLSALPTPNGAVPLALLDDPDRTPAPGSHGREPTGALVAACLRGGLGLATDAPDLHVPMAPEWSASLDREGAFTVRSPLDPPGRPFCRAEGVGTPPGWAERAAMLGYIMLFAGTVGVAGGLGDFEDRLRGAAAEGMLAAGVVPFRPAS</sequence>
<proteinExistence type="predicted"/>
<comment type="caution">
    <text evidence="1">The sequence shown here is derived from an EMBL/GenBank/DDBJ whole genome shotgun (WGS) entry which is preliminary data.</text>
</comment>